<dbReference type="PANTHER" id="PTHR10744:SF1">
    <property type="entry name" value="SMALL RIBOSOMAL SUBUNIT PROTEIN US17M"/>
    <property type="match status" value="1"/>
</dbReference>
<protein>
    <recommendedName>
        <fullName evidence="8">Small ribosomal subunit protein uS17</fullName>
    </recommendedName>
</protein>
<dbReference type="Pfam" id="PF00366">
    <property type="entry name" value="Ribosomal_S17"/>
    <property type="match status" value="1"/>
</dbReference>
<evidence type="ECO:0000256" key="2">
    <source>
        <dbReference type="ARBA" id="ARBA00010254"/>
    </source>
</evidence>
<feature type="region of interest" description="Disordered" evidence="9">
    <location>
        <begin position="1"/>
        <end position="39"/>
    </location>
</feature>
<dbReference type="HAMAP" id="MF_01345_B">
    <property type="entry name" value="Ribosomal_uS17_B"/>
    <property type="match status" value="1"/>
</dbReference>
<dbReference type="GO" id="GO:0006412">
    <property type="term" value="P:translation"/>
    <property type="evidence" value="ECO:0007669"/>
    <property type="project" value="UniProtKB-UniRule"/>
</dbReference>
<evidence type="ECO:0000313" key="10">
    <source>
        <dbReference type="EMBL" id="KBZ68606.1"/>
    </source>
</evidence>
<dbReference type="NCBIfam" id="NF004123">
    <property type="entry name" value="PRK05610.1"/>
    <property type="match status" value="1"/>
</dbReference>
<dbReference type="SUPFAM" id="SSF50249">
    <property type="entry name" value="Nucleic acid-binding proteins"/>
    <property type="match status" value="1"/>
</dbReference>
<comment type="similarity">
    <text evidence="2 8">Belongs to the universal ribosomal protein uS17 family.</text>
</comment>
<dbReference type="HOGENOM" id="CLU_073626_1_0_11"/>
<gene>
    <name evidence="8" type="primary">rpsQ</name>
    <name evidence="10" type="ORF">K875_01162</name>
</gene>
<comment type="function">
    <text evidence="1 8">One of the primary rRNA binding proteins, it binds specifically to the 5'-end of 16S ribosomal RNA.</text>
</comment>
<keyword evidence="6 8" id="KW-0689">Ribosomal protein</keyword>
<dbReference type="PANTHER" id="PTHR10744">
    <property type="entry name" value="40S RIBOSOMAL PROTEIN S11 FAMILY MEMBER"/>
    <property type="match status" value="1"/>
</dbReference>
<reference evidence="10 11" key="1">
    <citation type="submission" date="2014-04" db="EMBL/GenBank/DDBJ databases">
        <title>The Genome Sequence of Mycobacterium tuberculosis TKK-01-0051.</title>
        <authorList>
            <consortium name="The Broad Institute Genomics Platform"/>
            <consortium name="The Broad Institute Genome Sequencing Center for Infectious Disease"/>
            <person name="Earl A.M."/>
            <person name="Cohen K."/>
            <person name="Pym A."/>
            <person name="Bishai W."/>
            <person name="Maharaj K."/>
            <person name="Desjardins C."/>
            <person name="Abeel T."/>
            <person name="Young S."/>
            <person name="Zeng Q."/>
            <person name="Gargeya S."/>
            <person name="Abouelleil A."/>
            <person name="Alvarado L."/>
            <person name="Chapman S.B."/>
            <person name="Gainer-Dewar J."/>
            <person name="Goldberg J."/>
            <person name="Griggs A."/>
            <person name="Gujja S."/>
            <person name="Hansen M."/>
            <person name="Howarth C."/>
            <person name="Imamovic A."/>
            <person name="Larimer J."/>
            <person name="Murphy C."/>
            <person name="Naylor J."/>
            <person name="Pearson M."/>
            <person name="Poon T.W."/>
            <person name="Priest M."/>
            <person name="Roberts A."/>
            <person name="Saif S."/>
            <person name="Shea T."/>
            <person name="Sykes S."/>
            <person name="Wortman J."/>
            <person name="Nusbaum C."/>
            <person name="Birren B."/>
        </authorList>
    </citation>
    <scope>NUCLEOTIDE SEQUENCE [LARGE SCALE GENOMIC DNA]</scope>
    <source>
        <strain evidence="10 11">TKK-01-0051</strain>
    </source>
</reference>
<dbReference type="Gene3D" id="2.40.50.140">
    <property type="entry name" value="Nucleic acid-binding proteins"/>
    <property type="match status" value="1"/>
</dbReference>
<sequence>MAEAKKAAPKKAAATEAASKDGNAKGSKHTPANPKVRGRRKVRIGYVVSDKMQKTIVVELEDRVRHPLYGKIIRTTTKVKAHDENSTAGIGDRVSLMETRPTSATKRWRLVEILEKAK</sequence>
<dbReference type="NCBIfam" id="TIGR03635">
    <property type="entry name" value="uS17_bact"/>
    <property type="match status" value="1"/>
</dbReference>
<evidence type="ECO:0000256" key="4">
    <source>
        <dbReference type="ARBA" id="ARBA00022730"/>
    </source>
</evidence>
<keyword evidence="11" id="KW-1185">Reference proteome</keyword>
<comment type="subunit">
    <text evidence="3 8">Part of the 30S ribosomal subunit.</text>
</comment>
<dbReference type="CDD" id="cd00364">
    <property type="entry name" value="Ribosomal_uS17"/>
    <property type="match status" value="1"/>
</dbReference>
<proteinExistence type="inferred from homology"/>
<evidence type="ECO:0000256" key="8">
    <source>
        <dbReference type="HAMAP-Rule" id="MF_01345"/>
    </source>
</evidence>
<dbReference type="InterPro" id="IPR012340">
    <property type="entry name" value="NA-bd_OB-fold"/>
</dbReference>
<accession>A0A051UJ44</accession>
<keyword evidence="7 8" id="KW-0687">Ribonucleoprotein</keyword>
<evidence type="ECO:0000256" key="5">
    <source>
        <dbReference type="ARBA" id="ARBA00022884"/>
    </source>
</evidence>
<dbReference type="RefSeq" id="WP_044483844.1">
    <property type="nucleotide sequence ID" value="NZ_KK328284.1"/>
</dbReference>
<evidence type="ECO:0000256" key="7">
    <source>
        <dbReference type="ARBA" id="ARBA00023274"/>
    </source>
</evidence>
<evidence type="ECO:0000256" key="3">
    <source>
        <dbReference type="ARBA" id="ARBA00011458"/>
    </source>
</evidence>
<organism evidence="10 11">
    <name type="scientific">Mycobacterium [tuberculosis] TKK-01-0051</name>
    <dbReference type="NCBI Taxonomy" id="1324261"/>
    <lineage>
        <taxon>Bacteria</taxon>
        <taxon>Bacillati</taxon>
        <taxon>Actinomycetota</taxon>
        <taxon>Actinomycetes</taxon>
        <taxon>Mycobacteriales</taxon>
        <taxon>Mycobacteriaceae</taxon>
        <taxon>Mycobacterium</taxon>
        <taxon>Mycobacterium avium complex (MAC)</taxon>
    </lineage>
</organism>
<keyword evidence="5 8" id="KW-0694">RNA-binding</keyword>
<evidence type="ECO:0000256" key="9">
    <source>
        <dbReference type="SAM" id="MobiDB-lite"/>
    </source>
</evidence>
<dbReference type="PATRIC" id="fig|1324261.3.peg.1177"/>
<dbReference type="GO" id="GO:0022627">
    <property type="term" value="C:cytosolic small ribosomal subunit"/>
    <property type="evidence" value="ECO:0007669"/>
    <property type="project" value="UniProtKB-UniRule"/>
</dbReference>
<dbReference type="GO" id="GO:0019843">
    <property type="term" value="F:rRNA binding"/>
    <property type="evidence" value="ECO:0007669"/>
    <property type="project" value="UniProtKB-UniRule"/>
</dbReference>
<dbReference type="PRINTS" id="PR00973">
    <property type="entry name" value="RIBOSOMALS17"/>
</dbReference>
<dbReference type="AlphaFoldDB" id="A0A051UJ44"/>
<dbReference type="FunFam" id="2.40.50.140:FF:000026">
    <property type="entry name" value="30S ribosomal protein S17"/>
    <property type="match status" value="1"/>
</dbReference>
<dbReference type="GO" id="GO:0003735">
    <property type="term" value="F:structural constituent of ribosome"/>
    <property type="evidence" value="ECO:0007669"/>
    <property type="project" value="UniProtKB-UniRule"/>
</dbReference>
<evidence type="ECO:0000256" key="6">
    <source>
        <dbReference type="ARBA" id="ARBA00022980"/>
    </source>
</evidence>
<name>A0A051UJ44_9MYCO</name>
<evidence type="ECO:0000313" key="11">
    <source>
        <dbReference type="Proteomes" id="UP000025947"/>
    </source>
</evidence>
<keyword evidence="4 8" id="KW-0699">rRNA-binding</keyword>
<evidence type="ECO:0000256" key="1">
    <source>
        <dbReference type="ARBA" id="ARBA00002932"/>
    </source>
</evidence>
<comment type="caution">
    <text evidence="10">The sequence shown here is derived from an EMBL/GenBank/DDBJ whole genome shotgun (WGS) entry which is preliminary data.</text>
</comment>
<dbReference type="InterPro" id="IPR019984">
    <property type="entry name" value="Ribosomal_uS17_bact/chlr"/>
</dbReference>
<dbReference type="Proteomes" id="UP000025947">
    <property type="component" value="Unassembled WGS sequence"/>
</dbReference>
<dbReference type="EMBL" id="JLXW01000002">
    <property type="protein sequence ID" value="KBZ68606.1"/>
    <property type="molecule type" value="Genomic_DNA"/>
</dbReference>
<dbReference type="InterPro" id="IPR000266">
    <property type="entry name" value="Ribosomal_uS17"/>
</dbReference>